<feature type="region of interest" description="Disordered" evidence="1">
    <location>
        <begin position="230"/>
        <end position="251"/>
    </location>
</feature>
<protein>
    <submittedName>
        <fullName evidence="3">Uncharacterized protein</fullName>
    </submittedName>
</protein>
<dbReference type="EMBL" id="SDWU01000001">
    <property type="protein sequence ID" value="RYC05085.1"/>
    <property type="molecule type" value="Genomic_DNA"/>
</dbReference>
<accession>A0A4Q2SHT6</accession>
<reference evidence="3 4" key="1">
    <citation type="submission" date="2019-01" db="EMBL/GenBank/DDBJ databases">
        <title>Novel species of Nocardioides.</title>
        <authorList>
            <person name="Liu Q."/>
            <person name="Xin Y.-H."/>
        </authorList>
    </citation>
    <scope>NUCLEOTIDE SEQUENCE [LARGE SCALE GENOMIC DNA]</scope>
    <source>
        <strain evidence="3 4">CGMCC 4.6875</strain>
    </source>
</reference>
<evidence type="ECO:0000256" key="2">
    <source>
        <dbReference type="SAM" id="Phobius"/>
    </source>
</evidence>
<organism evidence="3 4">
    <name type="scientific">Nocardioides ganghwensis</name>
    <dbReference type="NCBI Taxonomy" id="252230"/>
    <lineage>
        <taxon>Bacteria</taxon>
        <taxon>Bacillati</taxon>
        <taxon>Actinomycetota</taxon>
        <taxon>Actinomycetes</taxon>
        <taxon>Propionibacteriales</taxon>
        <taxon>Nocardioidaceae</taxon>
        <taxon>Nocardioides</taxon>
    </lineage>
</organism>
<feature type="transmembrane region" description="Helical" evidence="2">
    <location>
        <begin position="190"/>
        <end position="222"/>
    </location>
</feature>
<keyword evidence="4" id="KW-1185">Reference proteome</keyword>
<dbReference type="AlphaFoldDB" id="A0A4Q2SHT6"/>
<dbReference type="RefSeq" id="WP_129453107.1">
    <property type="nucleotide sequence ID" value="NZ_JACXYX010000003.1"/>
</dbReference>
<keyword evidence="2" id="KW-0812">Transmembrane</keyword>
<keyword evidence="2" id="KW-0472">Membrane</keyword>
<evidence type="ECO:0000313" key="4">
    <source>
        <dbReference type="Proteomes" id="UP000293291"/>
    </source>
</evidence>
<feature type="transmembrane region" description="Helical" evidence="2">
    <location>
        <begin position="119"/>
        <end position="136"/>
    </location>
</feature>
<evidence type="ECO:0000256" key="1">
    <source>
        <dbReference type="SAM" id="MobiDB-lite"/>
    </source>
</evidence>
<feature type="transmembrane region" description="Helical" evidence="2">
    <location>
        <begin position="55"/>
        <end position="76"/>
    </location>
</feature>
<comment type="caution">
    <text evidence="3">The sequence shown here is derived from an EMBL/GenBank/DDBJ whole genome shotgun (WGS) entry which is preliminary data.</text>
</comment>
<dbReference type="Proteomes" id="UP000293291">
    <property type="component" value="Unassembled WGS sequence"/>
</dbReference>
<feature type="transmembrane region" description="Helical" evidence="2">
    <location>
        <begin position="88"/>
        <end position="107"/>
    </location>
</feature>
<sequence length="251" mass="25654">MIPTSQAASPAVRRGAAALLLVAAATQLVGQAWLRLSGAGPALDGVHPTDWVASHAVLLVSAVALLGAVALVAVVLGPDPVTVTGTALFAAGQALTVGVLVLDLWGGPDDVRLVRVLDAWDFLAVVGLVVLLLELRRRAPGLEVGAGLALLATAVPLLDGLVLAATALALLAFAVLAYDLVRPRPGPGPAWLVAVTVVAYVAAATISWQRAVLALVVVAWTVQAVRTRADRPAGDARRTPPGSRRSPARRP</sequence>
<gene>
    <name evidence="3" type="ORF">EUA07_00910</name>
</gene>
<proteinExistence type="predicted"/>
<feature type="transmembrane region" description="Helical" evidence="2">
    <location>
        <begin position="148"/>
        <end position="178"/>
    </location>
</feature>
<evidence type="ECO:0000313" key="3">
    <source>
        <dbReference type="EMBL" id="RYC05085.1"/>
    </source>
</evidence>
<keyword evidence="2" id="KW-1133">Transmembrane helix</keyword>
<name>A0A4Q2SHT6_9ACTN</name>